<reference evidence="3" key="1">
    <citation type="submission" date="2017-01" db="EMBL/GenBank/DDBJ databases">
        <authorList>
            <person name="Varghese N."/>
            <person name="Submissions S."/>
        </authorList>
    </citation>
    <scope>NUCLEOTIDE SEQUENCE [LARGE SCALE GENOMIC DNA]</scope>
    <source>
        <strain evidence="3">MNA4</strain>
    </source>
</reference>
<proteinExistence type="predicted"/>
<dbReference type="STRING" id="550447.SAMN05428946_1860"/>
<gene>
    <name evidence="2" type="ORF">SAMN05428946_1860</name>
</gene>
<dbReference type="AlphaFoldDB" id="A0A1U7PQK7"/>
<evidence type="ECO:0000256" key="1">
    <source>
        <dbReference type="SAM" id="MobiDB-lite"/>
    </source>
</evidence>
<protein>
    <submittedName>
        <fullName evidence="2">Uncharacterized protein</fullName>
    </submittedName>
</protein>
<name>A0A1U7PQK7_9BACI</name>
<sequence length="144" mass="15085">MALTVILMVAACGNTEGMNEDPDLPGLTVRVGGEEFQAAAGPYCWRTGNTTSCADASGDPFGYGDADKPITAAPGSEISFEFDRPPDSFTVLVKEEAGAEHPSAGPPFQLPEEPGKYGFMVSGEWPQGEVTFLFVVSSTVDASD</sequence>
<evidence type="ECO:0000313" key="2">
    <source>
        <dbReference type="EMBL" id="SIT85687.1"/>
    </source>
</evidence>
<accession>A0A1U7PQK7</accession>
<dbReference type="Proteomes" id="UP000187550">
    <property type="component" value="Unassembled WGS sequence"/>
</dbReference>
<keyword evidence="3" id="KW-1185">Reference proteome</keyword>
<dbReference type="EMBL" id="FTPL01000002">
    <property type="protein sequence ID" value="SIT85687.1"/>
    <property type="molecule type" value="Genomic_DNA"/>
</dbReference>
<organism evidence="2 3">
    <name type="scientific">Edaphobacillus lindanitolerans</name>
    <dbReference type="NCBI Taxonomy" id="550447"/>
    <lineage>
        <taxon>Bacteria</taxon>
        <taxon>Bacillati</taxon>
        <taxon>Bacillota</taxon>
        <taxon>Bacilli</taxon>
        <taxon>Bacillales</taxon>
        <taxon>Bacillaceae</taxon>
        <taxon>Edaphobacillus</taxon>
    </lineage>
</organism>
<evidence type="ECO:0000313" key="3">
    <source>
        <dbReference type="Proteomes" id="UP000187550"/>
    </source>
</evidence>
<feature type="region of interest" description="Disordered" evidence="1">
    <location>
        <begin position="96"/>
        <end position="115"/>
    </location>
</feature>